<dbReference type="Gene3D" id="3.40.50.2300">
    <property type="match status" value="2"/>
</dbReference>
<dbReference type="SMART" id="SM00448">
    <property type="entry name" value="REC"/>
    <property type="match status" value="2"/>
</dbReference>
<accession>A0A916TLD3</accession>
<reference evidence="6" key="1">
    <citation type="journal article" date="2014" name="Int. J. Syst. Evol. Microbiol.">
        <title>Complete genome sequence of Corynebacterium casei LMG S-19264T (=DSM 44701T), isolated from a smear-ripened cheese.</title>
        <authorList>
            <consortium name="US DOE Joint Genome Institute (JGI-PGF)"/>
            <person name="Walter F."/>
            <person name="Albersmeier A."/>
            <person name="Kalinowski J."/>
            <person name="Ruckert C."/>
        </authorList>
    </citation>
    <scope>NUCLEOTIDE SEQUENCE</scope>
    <source>
        <strain evidence="6">CGMCC 1.12426</strain>
    </source>
</reference>
<name>A0A916TLD3_9HYPH</name>
<dbReference type="GO" id="GO:0000160">
    <property type="term" value="P:phosphorelay signal transduction system"/>
    <property type="evidence" value="ECO:0007669"/>
    <property type="project" value="InterPro"/>
</dbReference>
<dbReference type="Pfam" id="PF00072">
    <property type="entry name" value="Response_reg"/>
    <property type="match status" value="2"/>
</dbReference>
<keyword evidence="7" id="KW-1185">Reference proteome</keyword>
<dbReference type="SUPFAM" id="SSF52172">
    <property type="entry name" value="CheY-like"/>
    <property type="match status" value="2"/>
</dbReference>
<dbReference type="InterPro" id="IPR011006">
    <property type="entry name" value="CheY-like_superfamily"/>
</dbReference>
<protein>
    <recommendedName>
        <fullName evidence="5">Response regulatory domain-containing protein</fullName>
    </recommendedName>
</protein>
<dbReference type="PROSITE" id="PS50110">
    <property type="entry name" value="RESPONSE_REGULATORY"/>
    <property type="match status" value="2"/>
</dbReference>
<evidence type="ECO:0000313" key="7">
    <source>
        <dbReference type="Proteomes" id="UP000605148"/>
    </source>
</evidence>
<feature type="modified residue" description="4-aspartylphosphate" evidence="4">
    <location>
        <position position="64"/>
    </location>
</feature>
<dbReference type="InterPro" id="IPR050595">
    <property type="entry name" value="Bact_response_regulator"/>
</dbReference>
<feature type="modified residue" description="4-aspartylphosphate" evidence="4">
    <location>
        <position position="188"/>
    </location>
</feature>
<evidence type="ECO:0000259" key="5">
    <source>
        <dbReference type="PROSITE" id="PS50110"/>
    </source>
</evidence>
<reference evidence="6" key="2">
    <citation type="submission" date="2020-09" db="EMBL/GenBank/DDBJ databases">
        <authorList>
            <person name="Sun Q."/>
            <person name="Zhou Y."/>
        </authorList>
    </citation>
    <scope>NUCLEOTIDE SEQUENCE</scope>
    <source>
        <strain evidence="6">CGMCC 1.12426</strain>
    </source>
</reference>
<dbReference type="PANTHER" id="PTHR44591">
    <property type="entry name" value="STRESS RESPONSE REGULATOR PROTEIN 1"/>
    <property type="match status" value="1"/>
</dbReference>
<keyword evidence="1 4" id="KW-0597">Phosphoprotein</keyword>
<evidence type="ECO:0000256" key="3">
    <source>
        <dbReference type="ARBA" id="ARBA00023163"/>
    </source>
</evidence>
<dbReference type="PANTHER" id="PTHR44591:SF3">
    <property type="entry name" value="RESPONSE REGULATORY DOMAIN-CONTAINING PROTEIN"/>
    <property type="match status" value="1"/>
</dbReference>
<evidence type="ECO:0000256" key="2">
    <source>
        <dbReference type="ARBA" id="ARBA00023015"/>
    </source>
</evidence>
<keyword evidence="3" id="KW-0804">Transcription</keyword>
<organism evidence="6 7">
    <name type="scientific">Roseibium aquae</name>
    <dbReference type="NCBI Taxonomy" id="1323746"/>
    <lineage>
        <taxon>Bacteria</taxon>
        <taxon>Pseudomonadati</taxon>
        <taxon>Pseudomonadota</taxon>
        <taxon>Alphaproteobacteria</taxon>
        <taxon>Hyphomicrobiales</taxon>
        <taxon>Stappiaceae</taxon>
        <taxon>Roseibium</taxon>
    </lineage>
</organism>
<keyword evidence="2" id="KW-0805">Transcription regulation</keyword>
<dbReference type="CDD" id="cd17546">
    <property type="entry name" value="REC_hyHK_CKI1_RcsC-like"/>
    <property type="match status" value="1"/>
</dbReference>
<dbReference type="AlphaFoldDB" id="A0A916TLD3"/>
<evidence type="ECO:0000256" key="1">
    <source>
        <dbReference type="ARBA" id="ARBA00022553"/>
    </source>
</evidence>
<evidence type="ECO:0000256" key="4">
    <source>
        <dbReference type="PROSITE-ProRule" id="PRU00169"/>
    </source>
</evidence>
<proteinExistence type="predicted"/>
<feature type="domain" description="Response regulatory" evidence="5">
    <location>
        <begin position="137"/>
        <end position="253"/>
    </location>
</feature>
<sequence>MGTKMIHKAIRALVADDCKTARDVLKEGINTHRSKRYIQIDSAENGSLALELLRSKQVDIAFIDINMPGLSGPEVVAALHGTPSSNCLVVAVSGNLDQKSEAVLKRFNAYHFMQKPFSKDDVAEIVATYVTMTTTFPILIVDDSATMRKLARKVLEKSRFDFEIAEADSAGAALRALGSGKYKLALTDFHMPGVDGLELAGSIRDLSSKIGIFMMSTNDTTYLERSAAFVGISGFLKKPFNAGDIDVLMHSYLELDTPKFGKVRDMFSFLERERTSERRGAAA</sequence>
<dbReference type="EMBL" id="BMFA01000009">
    <property type="protein sequence ID" value="GGB56162.1"/>
    <property type="molecule type" value="Genomic_DNA"/>
</dbReference>
<feature type="domain" description="Response regulatory" evidence="5">
    <location>
        <begin position="11"/>
        <end position="130"/>
    </location>
</feature>
<dbReference type="Proteomes" id="UP000605148">
    <property type="component" value="Unassembled WGS sequence"/>
</dbReference>
<comment type="caution">
    <text evidence="6">The sequence shown here is derived from an EMBL/GenBank/DDBJ whole genome shotgun (WGS) entry which is preliminary data.</text>
</comment>
<gene>
    <name evidence="6" type="ORF">GCM10011316_30320</name>
</gene>
<evidence type="ECO:0000313" key="6">
    <source>
        <dbReference type="EMBL" id="GGB56162.1"/>
    </source>
</evidence>
<dbReference type="InterPro" id="IPR001789">
    <property type="entry name" value="Sig_transdc_resp-reg_receiver"/>
</dbReference>